<dbReference type="AlphaFoldDB" id="A0AAD8KBC3"/>
<reference evidence="1" key="1">
    <citation type="journal article" date="2023" name="bioRxiv">
        <title>Improved chromosome-level genome assembly for marigold (Tagetes erecta).</title>
        <authorList>
            <person name="Jiang F."/>
            <person name="Yuan L."/>
            <person name="Wang S."/>
            <person name="Wang H."/>
            <person name="Xu D."/>
            <person name="Wang A."/>
            <person name="Fan W."/>
        </authorList>
    </citation>
    <scope>NUCLEOTIDE SEQUENCE</scope>
    <source>
        <strain evidence="1">WSJ</strain>
        <tissue evidence="1">Leaf</tissue>
    </source>
</reference>
<comment type="caution">
    <text evidence="1">The sequence shown here is derived from an EMBL/GenBank/DDBJ whole genome shotgun (WGS) entry which is preliminary data.</text>
</comment>
<name>A0AAD8KBC3_TARER</name>
<evidence type="ECO:0000313" key="1">
    <source>
        <dbReference type="EMBL" id="KAK1417986.1"/>
    </source>
</evidence>
<gene>
    <name evidence="1" type="ORF">QVD17_27122</name>
</gene>
<organism evidence="1 2">
    <name type="scientific">Tagetes erecta</name>
    <name type="common">African marigold</name>
    <dbReference type="NCBI Taxonomy" id="13708"/>
    <lineage>
        <taxon>Eukaryota</taxon>
        <taxon>Viridiplantae</taxon>
        <taxon>Streptophyta</taxon>
        <taxon>Embryophyta</taxon>
        <taxon>Tracheophyta</taxon>
        <taxon>Spermatophyta</taxon>
        <taxon>Magnoliopsida</taxon>
        <taxon>eudicotyledons</taxon>
        <taxon>Gunneridae</taxon>
        <taxon>Pentapetalae</taxon>
        <taxon>asterids</taxon>
        <taxon>campanulids</taxon>
        <taxon>Asterales</taxon>
        <taxon>Asteraceae</taxon>
        <taxon>Asteroideae</taxon>
        <taxon>Heliantheae alliance</taxon>
        <taxon>Tageteae</taxon>
        <taxon>Tagetes</taxon>
    </lineage>
</organism>
<keyword evidence="2" id="KW-1185">Reference proteome</keyword>
<dbReference type="EMBL" id="JAUHHV010000007">
    <property type="protein sequence ID" value="KAK1417986.1"/>
    <property type="molecule type" value="Genomic_DNA"/>
</dbReference>
<sequence length="67" mass="7875">MTLNSYMFYTPLFKKDRNMLLFLKNINHKHDSYSAVASNKNQLPVPSTKPKCHRDNKYKTLKKLVSS</sequence>
<proteinExistence type="predicted"/>
<accession>A0AAD8KBC3</accession>
<dbReference type="Proteomes" id="UP001229421">
    <property type="component" value="Unassembled WGS sequence"/>
</dbReference>
<protein>
    <submittedName>
        <fullName evidence="1">Uncharacterized protein</fullName>
    </submittedName>
</protein>
<evidence type="ECO:0000313" key="2">
    <source>
        <dbReference type="Proteomes" id="UP001229421"/>
    </source>
</evidence>